<dbReference type="GO" id="GO:0043022">
    <property type="term" value="F:ribosome binding"/>
    <property type="evidence" value="ECO:0007669"/>
    <property type="project" value="InterPro"/>
</dbReference>
<evidence type="ECO:0000256" key="1">
    <source>
        <dbReference type="ARBA" id="ARBA00006016"/>
    </source>
</evidence>
<dbReference type="InterPro" id="IPR019769">
    <property type="entry name" value="Trans_elong_IF5A_hypusine_site"/>
</dbReference>
<dbReference type="GO" id="GO:0045905">
    <property type="term" value="P:positive regulation of translational termination"/>
    <property type="evidence" value="ECO:0007669"/>
    <property type="project" value="InterPro"/>
</dbReference>
<name>A0A0G4IW36_PLABS</name>
<dbReference type="EMBL" id="CDSF01000090">
    <property type="protein sequence ID" value="CEO99344.1"/>
    <property type="molecule type" value="Genomic_DNA"/>
</dbReference>
<dbReference type="STRING" id="37360.A0A0G4IW36"/>
<dbReference type="FunFam" id="2.30.30.30:FF:000080">
    <property type="entry name" value="Eukaryotic translation initiation factor 5A"/>
    <property type="match status" value="1"/>
</dbReference>
<evidence type="ECO:0000259" key="4">
    <source>
        <dbReference type="SMART" id="SM01376"/>
    </source>
</evidence>
<dbReference type="GO" id="GO:0045901">
    <property type="term" value="P:positive regulation of translational elongation"/>
    <property type="evidence" value="ECO:0007669"/>
    <property type="project" value="InterPro"/>
</dbReference>
<sequence length="185" mass="19849">LATAPAHPLIAAYARFVAGGPPHTGTMADESSENASKMTPIKAGSLKKGGYLQIKGHPCKIMSMSTSKTGKHGHAKMNIVGVDVLTSKKYEDMTPTSHTVMVPIVTKTEFQVIDIADGYVHIMDEDGTPIEDVKLPEDELGTQIQEAFEAGDKDVLVTVLQAPEGEDANQANWVRMIVSFKTVGQ</sequence>
<feature type="domain" description="Translation initiation factor 5A C-terminal" evidence="4">
    <location>
        <begin position="104"/>
        <end position="172"/>
    </location>
</feature>
<dbReference type="GO" id="GO:0003746">
    <property type="term" value="F:translation elongation factor activity"/>
    <property type="evidence" value="ECO:0007669"/>
    <property type="project" value="InterPro"/>
</dbReference>
<dbReference type="SUPFAM" id="SSF50104">
    <property type="entry name" value="Translation proteins SH3-like domain"/>
    <property type="match status" value="1"/>
</dbReference>
<dbReference type="InterPro" id="IPR048670">
    <property type="entry name" value="IF5A-like_N"/>
</dbReference>
<dbReference type="InterPro" id="IPR014722">
    <property type="entry name" value="Rib_uL2_dom2"/>
</dbReference>
<dbReference type="InterPro" id="IPR008991">
    <property type="entry name" value="Translation_prot_SH3-like_sf"/>
</dbReference>
<dbReference type="Gene3D" id="2.40.50.140">
    <property type="entry name" value="Nucleic acid-binding proteins"/>
    <property type="match status" value="1"/>
</dbReference>
<dbReference type="Pfam" id="PF01287">
    <property type="entry name" value="eIF-5a"/>
    <property type="match status" value="1"/>
</dbReference>
<dbReference type="NCBIfam" id="TIGR00037">
    <property type="entry name" value="eIF_5A"/>
    <property type="match status" value="1"/>
</dbReference>
<dbReference type="Gene3D" id="2.30.30.30">
    <property type="match status" value="1"/>
</dbReference>
<evidence type="ECO:0000313" key="6">
    <source>
        <dbReference type="Proteomes" id="UP000039324"/>
    </source>
</evidence>
<dbReference type="Proteomes" id="UP000039324">
    <property type="component" value="Unassembled WGS sequence"/>
</dbReference>
<reference evidence="5 6" key="1">
    <citation type="submission" date="2015-02" db="EMBL/GenBank/DDBJ databases">
        <authorList>
            <person name="Chooi Y.-H."/>
        </authorList>
    </citation>
    <scope>NUCLEOTIDE SEQUENCE [LARGE SCALE GENOMIC DNA]</scope>
    <source>
        <strain evidence="5">E3</strain>
    </source>
</reference>
<comment type="similarity">
    <text evidence="1">Belongs to the eIF-5A family.</text>
</comment>
<dbReference type="SMART" id="SM01376">
    <property type="entry name" value="eIF-5a"/>
    <property type="match status" value="1"/>
</dbReference>
<dbReference type="SUPFAM" id="SSF50249">
    <property type="entry name" value="Nucleic acid-binding proteins"/>
    <property type="match status" value="1"/>
</dbReference>
<evidence type="ECO:0000256" key="2">
    <source>
        <dbReference type="ARBA" id="ARBA00022917"/>
    </source>
</evidence>
<dbReference type="AlphaFoldDB" id="A0A0G4IW36"/>
<evidence type="ECO:0000313" key="5">
    <source>
        <dbReference type="EMBL" id="CEO99344.1"/>
    </source>
</evidence>
<feature type="non-terminal residue" evidence="5">
    <location>
        <position position="1"/>
    </location>
</feature>
<keyword evidence="3" id="KW-0385">Hypusine</keyword>
<dbReference type="InterPro" id="IPR012340">
    <property type="entry name" value="NA-bd_OB-fold"/>
</dbReference>
<organism evidence="5 6">
    <name type="scientific">Plasmodiophora brassicae</name>
    <name type="common">Clubroot disease agent</name>
    <dbReference type="NCBI Taxonomy" id="37360"/>
    <lineage>
        <taxon>Eukaryota</taxon>
        <taxon>Sar</taxon>
        <taxon>Rhizaria</taxon>
        <taxon>Endomyxa</taxon>
        <taxon>Phytomyxea</taxon>
        <taxon>Plasmodiophorida</taxon>
        <taxon>Plasmodiophoridae</taxon>
        <taxon>Plasmodiophora</taxon>
    </lineage>
</organism>
<keyword evidence="6" id="KW-1185">Reference proteome</keyword>
<gene>
    <name evidence="5" type="ORF">PBRA_001250</name>
</gene>
<dbReference type="PROSITE" id="PS00302">
    <property type="entry name" value="IF5A_HYPUSINE"/>
    <property type="match status" value="1"/>
</dbReference>
<dbReference type="InterPro" id="IPR020189">
    <property type="entry name" value="IF5A_C"/>
</dbReference>
<keyword evidence="2" id="KW-0648">Protein biosynthesis</keyword>
<dbReference type="PANTHER" id="PTHR11673">
    <property type="entry name" value="TRANSLATION INITIATION FACTOR 5A FAMILY MEMBER"/>
    <property type="match status" value="1"/>
</dbReference>
<dbReference type="CDD" id="cd04468">
    <property type="entry name" value="S1_eIF5A"/>
    <property type="match status" value="1"/>
</dbReference>
<dbReference type="OrthoDB" id="9975114at2759"/>
<accession>A0A0G4IW36</accession>
<dbReference type="InterPro" id="IPR001884">
    <property type="entry name" value="IF5A-like"/>
</dbReference>
<dbReference type="GO" id="GO:0003723">
    <property type="term" value="F:RNA binding"/>
    <property type="evidence" value="ECO:0007669"/>
    <property type="project" value="InterPro"/>
</dbReference>
<evidence type="ECO:0000256" key="3">
    <source>
        <dbReference type="ARBA" id="ARBA00023071"/>
    </source>
</evidence>
<dbReference type="FunFam" id="2.40.50.140:FF:000034">
    <property type="entry name" value="Eukaryotic translation initiation factor 5A"/>
    <property type="match status" value="1"/>
</dbReference>
<proteinExistence type="inferred from homology"/>
<dbReference type="Pfam" id="PF21485">
    <property type="entry name" value="IF5A-like_N"/>
    <property type="match status" value="1"/>
</dbReference>
<protein>
    <recommendedName>
        <fullName evidence="4">Translation initiation factor 5A C-terminal domain-containing protein</fullName>
    </recommendedName>
</protein>